<dbReference type="AlphaFoldDB" id="A0A382N9N8"/>
<sequence>MSKDMKYGAVAQLGEHHTCTVGVAGSNPVSSTNMKSRVVLITHLGYLSGINLHIMSSNGENP</sequence>
<dbReference type="AntiFam" id="ANF00010">
    <property type="entry name" value="tRNA translation"/>
</dbReference>
<protein>
    <submittedName>
        <fullName evidence="1">Uncharacterized protein</fullName>
    </submittedName>
</protein>
<proteinExistence type="predicted"/>
<accession>A0A382N9N8</accession>
<dbReference type="EMBL" id="UINC01098042">
    <property type="protein sequence ID" value="SVC56251.1"/>
    <property type="molecule type" value="Genomic_DNA"/>
</dbReference>
<reference evidence="1" key="1">
    <citation type="submission" date="2018-05" db="EMBL/GenBank/DDBJ databases">
        <authorList>
            <person name="Lanie J.A."/>
            <person name="Ng W.-L."/>
            <person name="Kazmierczak K.M."/>
            <person name="Andrzejewski T.M."/>
            <person name="Davidsen T.M."/>
            <person name="Wayne K.J."/>
            <person name="Tettelin H."/>
            <person name="Glass J.I."/>
            <person name="Rusch D."/>
            <person name="Podicherti R."/>
            <person name="Tsui H.-C.T."/>
            <person name="Winkler M.E."/>
        </authorList>
    </citation>
    <scope>NUCLEOTIDE SEQUENCE</scope>
</reference>
<evidence type="ECO:0000313" key="1">
    <source>
        <dbReference type="EMBL" id="SVC56251.1"/>
    </source>
</evidence>
<organism evidence="1">
    <name type="scientific">marine metagenome</name>
    <dbReference type="NCBI Taxonomy" id="408172"/>
    <lineage>
        <taxon>unclassified sequences</taxon>
        <taxon>metagenomes</taxon>
        <taxon>ecological metagenomes</taxon>
    </lineage>
</organism>
<gene>
    <name evidence="1" type="ORF">METZ01_LOCUS309105</name>
</gene>
<name>A0A382N9N8_9ZZZZ</name>